<feature type="transmembrane region" description="Helical" evidence="2">
    <location>
        <begin position="184"/>
        <end position="209"/>
    </location>
</feature>
<comment type="caution">
    <text evidence="3">The sequence shown here is derived from an EMBL/GenBank/DDBJ whole genome shotgun (WGS) entry which is preliminary data.</text>
</comment>
<dbReference type="SUPFAM" id="SSF58113">
    <property type="entry name" value="Apolipoprotein A-I"/>
    <property type="match status" value="1"/>
</dbReference>
<keyword evidence="1" id="KW-0175">Coiled coil</keyword>
<feature type="coiled-coil region" evidence="1">
    <location>
        <begin position="113"/>
        <end position="155"/>
    </location>
</feature>
<organism evidence="3">
    <name type="scientific">marine sediment metagenome</name>
    <dbReference type="NCBI Taxonomy" id="412755"/>
    <lineage>
        <taxon>unclassified sequences</taxon>
        <taxon>metagenomes</taxon>
        <taxon>ecological metagenomes</taxon>
    </lineage>
</organism>
<keyword evidence="2" id="KW-0472">Membrane</keyword>
<accession>A0A0F9B444</accession>
<feature type="transmembrane region" description="Helical" evidence="2">
    <location>
        <begin position="215"/>
        <end position="236"/>
    </location>
</feature>
<sequence>IKGVREATSSLRKSVGQYIRNIKNEENNFKKGIKGFEGKTNELSATIDNQKTRLDEAITQFQQQFSQAEEQRRGQFTQSQEKWTQEFTVAVEKRKTEFTQEQEDLKRAQGEFINEINNKKDSFENELKTKNEQFIKELSAKVESYIKKFEDYKKRAQELVHVIADTGMVGGYQEFANKERKAALLWKIVAVLSFMGLIGFAIVAFYIVLQGEIKWPLVAGRVFVASTFGVLGAYAARLADRHEEKEKINRRMELELASIDPYLVGLPEEVIHKLKASLAERLFGGKEPIKIKKKEEISGTSFDLVKQLVETLRDLIKKGEPS</sequence>
<keyword evidence="2" id="KW-0812">Transmembrane</keyword>
<dbReference type="AlphaFoldDB" id="A0A0F9B444"/>
<evidence type="ECO:0000313" key="3">
    <source>
        <dbReference type="EMBL" id="KKL16684.1"/>
    </source>
</evidence>
<feature type="non-terminal residue" evidence="3">
    <location>
        <position position="1"/>
    </location>
</feature>
<dbReference type="EMBL" id="LAZR01039565">
    <property type="protein sequence ID" value="KKL16684.1"/>
    <property type="molecule type" value="Genomic_DNA"/>
</dbReference>
<name>A0A0F9B444_9ZZZZ</name>
<evidence type="ECO:0000256" key="2">
    <source>
        <dbReference type="SAM" id="Phobius"/>
    </source>
</evidence>
<protein>
    <submittedName>
        <fullName evidence="3">Uncharacterized protein</fullName>
    </submittedName>
</protein>
<proteinExistence type="predicted"/>
<gene>
    <name evidence="3" type="ORF">LCGC14_2493090</name>
</gene>
<reference evidence="3" key="1">
    <citation type="journal article" date="2015" name="Nature">
        <title>Complex archaea that bridge the gap between prokaryotes and eukaryotes.</title>
        <authorList>
            <person name="Spang A."/>
            <person name="Saw J.H."/>
            <person name="Jorgensen S.L."/>
            <person name="Zaremba-Niedzwiedzka K."/>
            <person name="Martijn J."/>
            <person name="Lind A.E."/>
            <person name="van Eijk R."/>
            <person name="Schleper C."/>
            <person name="Guy L."/>
            <person name="Ettema T.J."/>
        </authorList>
    </citation>
    <scope>NUCLEOTIDE SEQUENCE</scope>
</reference>
<keyword evidence="2" id="KW-1133">Transmembrane helix</keyword>
<evidence type="ECO:0000256" key="1">
    <source>
        <dbReference type="SAM" id="Coils"/>
    </source>
</evidence>